<evidence type="ECO:0000313" key="3">
    <source>
        <dbReference type="Proteomes" id="UP000198760"/>
    </source>
</evidence>
<keyword evidence="3" id="KW-1185">Reference proteome</keyword>
<dbReference type="Proteomes" id="UP000198760">
    <property type="component" value="Unassembled WGS sequence"/>
</dbReference>
<keyword evidence="1" id="KW-0255">Endonuclease</keyword>
<name>A0AAX2EPV9_9ENTR</name>
<evidence type="ECO:0000313" key="1">
    <source>
        <dbReference type="EMBL" id="SFR06083.1"/>
    </source>
</evidence>
<accession>A0AAX2EPV9</accession>
<keyword evidence="1" id="KW-0540">Nuclease</keyword>
<evidence type="ECO:0000313" key="4">
    <source>
        <dbReference type="Proteomes" id="UP000199173"/>
    </source>
</evidence>
<reference evidence="3 4" key="1">
    <citation type="submission" date="2016-10" db="EMBL/GenBank/DDBJ databases">
        <authorList>
            <person name="Varghese N."/>
            <person name="Submissions S."/>
        </authorList>
    </citation>
    <scope>NUCLEOTIDE SEQUENCE [LARGE SCALE GENOMIC DNA]</scope>
    <source>
        <strain evidence="2 3">NFIX06</strain>
        <strain evidence="1 4">NFIX08</strain>
    </source>
</reference>
<dbReference type="RefSeq" id="WP_072438985.1">
    <property type="nucleotide sequence ID" value="NZ_FONC01000002.1"/>
</dbReference>
<dbReference type="InterPro" id="IPR038563">
    <property type="entry name" value="Endonuclease_7_sf"/>
</dbReference>
<organism evidence="1 4">
    <name type="scientific">Kosakonia radicincitans</name>
    <dbReference type="NCBI Taxonomy" id="283686"/>
    <lineage>
        <taxon>Bacteria</taxon>
        <taxon>Pseudomonadati</taxon>
        <taxon>Pseudomonadota</taxon>
        <taxon>Gammaproteobacteria</taxon>
        <taxon>Enterobacterales</taxon>
        <taxon>Enterobacteriaceae</taxon>
        <taxon>Kosakonia</taxon>
    </lineage>
</organism>
<dbReference type="GO" id="GO:0004519">
    <property type="term" value="F:endonuclease activity"/>
    <property type="evidence" value="ECO:0007669"/>
    <property type="project" value="UniProtKB-KW"/>
</dbReference>
<protein>
    <submittedName>
        <fullName evidence="1">Recombination endonuclease VII</fullName>
    </submittedName>
</protein>
<dbReference type="InterPro" id="IPR004211">
    <property type="entry name" value="Endonuclease_7"/>
</dbReference>
<dbReference type="Gene3D" id="3.40.1800.10">
    <property type="entry name" value="His-Me finger endonucleases"/>
    <property type="match status" value="1"/>
</dbReference>
<sequence>MATLEQKLRKALRGYLERLGNMSLADRVKYADAFEDVYNIVLNSPGRLELRRADVAAVRVFLWNYQYRRCAITGKPLRLASAVLDHCHRTGRVRAVVHRSANAAEGGCYVGNLRGLSRGSMVTMLPAYRRQYKGLGVIYPR</sequence>
<dbReference type="Pfam" id="PF02945">
    <property type="entry name" value="Endonuclease_7"/>
    <property type="match status" value="1"/>
</dbReference>
<comment type="caution">
    <text evidence="1">The sequence shown here is derived from an EMBL/GenBank/DDBJ whole genome shotgun (WGS) entry which is preliminary data.</text>
</comment>
<dbReference type="Proteomes" id="UP000199173">
    <property type="component" value="Unassembled WGS sequence"/>
</dbReference>
<dbReference type="InterPro" id="IPR044925">
    <property type="entry name" value="His-Me_finger_sf"/>
</dbReference>
<dbReference type="SUPFAM" id="SSF54060">
    <property type="entry name" value="His-Me finger endonucleases"/>
    <property type="match status" value="1"/>
</dbReference>
<proteinExistence type="predicted"/>
<dbReference type="EMBL" id="FPAV01000003">
    <property type="protein sequence ID" value="SFT65151.1"/>
    <property type="molecule type" value="Genomic_DNA"/>
</dbReference>
<keyword evidence="1" id="KW-0378">Hydrolase</keyword>
<dbReference type="EMBL" id="FOYJ01000003">
    <property type="protein sequence ID" value="SFR06083.1"/>
    <property type="molecule type" value="Genomic_DNA"/>
</dbReference>
<evidence type="ECO:0000313" key="2">
    <source>
        <dbReference type="EMBL" id="SFT65151.1"/>
    </source>
</evidence>
<dbReference type="AlphaFoldDB" id="A0AAX2EPV9"/>
<gene>
    <name evidence="2" type="ORF">SAMN03159428_01425</name>
    <name evidence="1" type="ORF">SAMN03159514_01431</name>
</gene>